<gene>
    <name evidence="1" type="ORF">ACFPZN_28290</name>
</gene>
<organism evidence="1 2">
    <name type="scientific">Actinomadura rugatobispora</name>
    <dbReference type="NCBI Taxonomy" id="1994"/>
    <lineage>
        <taxon>Bacteria</taxon>
        <taxon>Bacillati</taxon>
        <taxon>Actinomycetota</taxon>
        <taxon>Actinomycetes</taxon>
        <taxon>Streptosporangiales</taxon>
        <taxon>Thermomonosporaceae</taxon>
        <taxon>Actinomadura</taxon>
    </lineage>
</organism>
<dbReference type="InterPro" id="IPR044855">
    <property type="entry name" value="CoA-Trfase_III_dom3_sf"/>
</dbReference>
<comment type="caution">
    <text evidence="1">The sequence shown here is derived from an EMBL/GenBank/DDBJ whole genome shotgun (WGS) entry which is preliminary data.</text>
</comment>
<dbReference type="Pfam" id="PF02515">
    <property type="entry name" value="CoA_transf_3"/>
    <property type="match status" value="1"/>
</dbReference>
<dbReference type="Proteomes" id="UP001596074">
    <property type="component" value="Unassembled WGS sequence"/>
</dbReference>
<dbReference type="SUPFAM" id="SSF89796">
    <property type="entry name" value="CoA-transferase family III (CaiB/BaiF)"/>
    <property type="match status" value="1"/>
</dbReference>
<reference evidence="2" key="1">
    <citation type="journal article" date="2019" name="Int. J. Syst. Evol. Microbiol.">
        <title>The Global Catalogue of Microorganisms (GCM) 10K type strain sequencing project: providing services to taxonomists for standard genome sequencing and annotation.</title>
        <authorList>
            <consortium name="The Broad Institute Genomics Platform"/>
            <consortium name="The Broad Institute Genome Sequencing Center for Infectious Disease"/>
            <person name="Wu L."/>
            <person name="Ma J."/>
        </authorList>
    </citation>
    <scope>NUCLEOTIDE SEQUENCE [LARGE SCALE GENOMIC DNA]</scope>
    <source>
        <strain evidence="2">KCTC 42087</strain>
    </source>
</reference>
<dbReference type="Gene3D" id="3.30.1540.10">
    <property type="entry name" value="formyl-coa transferase, domain 3"/>
    <property type="match status" value="1"/>
</dbReference>
<dbReference type="Gene3D" id="3.40.50.10540">
    <property type="entry name" value="Crotonobetainyl-coa:carnitine coa-transferase, domain 1"/>
    <property type="match status" value="1"/>
</dbReference>
<accession>A0ABW1A8S1</accession>
<proteinExistence type="predicted"/>
<keyword evidence="2" id="KW-1185">Reference proteome</keyword>
<dbReference type="InterPro" id="IPR050509">
    <property type="entry name" value="CoA-transferase_III"/>
</dbReference>
<dbReference type="GO" id="GO:0016740">
    <property type="term" value="F:transferase activity"/>
    <property type="evidence" value="ECO:0007669"/>
    <property type="project" value="UniProtKB-KW"/>
</dbReference>
<protein>
    <submittedName>
        <fullName evidence="1">CaiB/BaiF CoA transferase family protein</fullName>
    </submittedName>
</protein>
<dbReference type="InterPro" id="IPR003673">
    <property type="entry name" value="CoA-Trfase_fam_III"/>
</dbReference>
<dbReference type="EMBL" id="JBHSON010000043">
    <property type="protein sequence ID" value="MFC5749540.1"/>
    <property type="molecule type" value="Genomic_DNA"/>
</dbReference>
<dbReference type="RefSeq" id="WP_378285268.1">
    <property type="nucleotide sequence ID" value="NZ_JBHSON010000043.1"/>
</dbReference>
<dbReference type="InterPro" id="IPR023606">
    <property type="entry name" value="CoA-Trfase_III_dom_1_sf"/>
</dbReference>
<dbReference type="PANTHER" id="PTHR48228">
    <property type="entry name" value="SUCCINYL-COA--D-CITRAMALATE COA-TRANSFERASE"/>
    <property type="match status" value="1"/>
</dbReference>
<sequence>MSPLEGTVVVDFSELLPGPFLTQNLADLGARVIKVERPGGDNARHLSPGLFAMVNRGKEHRTADLKDPADRAAISELITHADVLVEGFRPGVMAKLGFDPAETLAACPRLVYVSVSGFGQSGPHAQEPGHDVTYAAHAGIVALAGAPGGPPSWGPGVPVADLCAAMYGLSSVLAALHERERTGRGRHLDVSIRDCLAHWLNARLGPFHHAGATELHEQRAMALRRPGYGTFTCADGTAIAVGAIEDHFYARLVQTLGLTDWAGPEWASYAARHGAAEELNAAVAAALATRDSGAALAELSAAGVPVAPVLSPLEAVAATPGTLDDPVAGPVIPFPVAMP</sequence>
<keyword evidence="1" id="KW-0808">Transferase</keyword>
<evidence type="ECO:0000313" key="1">
    <source>
        <dbReference type="EMBL" id="MFC5749540.1"/>
    </source>
</evidence>
<evidence type="ECO:0000313" key="2">
    <source>
        <dbReference type="Proteomes" id="UP001596074"/>
    </source>
</evidence>
<name>A0ABW1A8S1_9ACTN</name>
<dbReference type="PANTHER" id="PTHR48228:SF5">
    <property type="entry name" value="ALPHA-METHYLACYL-COA RACEMASE"/>
    <property type="match status" value="1"/>
</dbReference>